<feature type="domain" description="AAA+ ATPase" evidence="1">
    <location>
        <begin position="335"/>
        <end position="420"/>
    </location>
</feature>
<dbReference type="PANTHER" id="PTHR23077:SF9">
    <property type="entry name" value="PEROXISOMAL ATPASE PEX6"/>
    <property type="match status" value="1"/>
</dbReference>
<dbReference type="GO" id="GO:0016887">
    <property type="term" value="F:ATP hydrolysis activity"/>
    <property type="evidence" value="ECO:0007669"/>
    <property type="project" value="InterPro"/>
</dbReference>
<dbReference type="PANTHER" id="PTHR23077">
    <property type="entry name" value="AAA-FAMILY ATPASE"/>
    <property type="match status" value="1"/>
</dbReference>
<dbReference type="InterPro" id="IPR003959">
    <property type="entry name" value="ATPase_AAA_core"/>
</dbReference>
<dbReference type="InterPro" id="IPR003593">
    <property type="entry name" value="AAA+_ATPase"/>
</dbReference>
<dbReference type="GO" id="GO:0005829">
    <property type="term" value="C:cytosol"/>
    <property type="evidence" value="ECO:0007669"/>
    <property type="project" value="TreeGrafter"/>
</dbReference>
<comment type="caution">
    <text evidence="2">The sequence shown here is derived from an EMBL/GenBank/DDBJ whole genome shotgun (WGS) entry which is preliminary data.</text>
</comment>
<reference evidence="2" key="2">
    <citation type="submission" date="2017-10" db="EMBL/GenBank/DDBJ databases">
        <title>Ladona fulva Genome sequencing and assembly.</title>
        <authorList>
            <person name="Murali S."/>
            <person name="Richards S."/>
            <person name="Bandaranaike D."/>
            <person name="Bellair M."/>
            <person name="Blankenburg K."/>
            <person name="Chao H."/>
            <person name="Dinh H."/>
            <person name="Doddapaneni H."/>
            <person name="Dugan-Rocha S."/>
            <person name="Elkadiri S."/>
            <person name="Gnanaolivu R."/>
            <person name="Hernandez B."/>
            <person name="Skinner E."/>
            <person name="Javaid M."/>
            <person name="Lee S."/>
            <person name="Li M."/>
            <person name="Ming W."/>
            <person name="Munidasa M."/>
            <person name="Muniz J."/>
            <person name="Nguyen L."/>
            <person name="Hughes D."/>
            <person name="Osuji N."/>
            <person name="Pu L.-L."/>
            <person name="Puazo M."/>
            <person name="Qu C."/>
            <person name="Quiroz J."/>
            <person name="Raj R."/>
            <person name="Weissenberger G."/>
            <person name="Xin Y."/>
            <person name="Zou X."/>
            <person name="Han Y."/>
            <person name="Worley K."/>
            <person name="Muzny D."/>
            <person name="Gibbs R."/>
        </authorList>
    </citation>
    <scope>NUCLEOTIDE SEQUENCE</scope>
    <source>
        <strain evidence="2">Sampled in the wild</strain>
    </source>
</reference>
<sequence>MKGYVPSHPVTIRQSSTSTPVTATNFKDFLINICPPWLQDRAVHLAMFLQPFLLPTDSIKELKLDAHHLPVILLSGPRGSGKRTVLKRAAQGAGVWDIGCVHVHHHNLATLRGTGPGSVEKSLSSLLEEISQLSPCIVAVHNIEWLALGRDGPDEGRGVEAWLNWLTDIQELRKGVIAVVATTRMDKFQLPASLARTFVGEISLHEPPDLNGRENLLKWTLGALGIQFPDEVPAKIAQHTAGFLYADLVTLVSGALRNKYIKLRNVRDECILLEEQDFKDMLTSMHAAYSDAIGAPKIPSVAWEDVGGLGDIREEILMTIEFPIKYPELVKSGLRRTGILLYGPPGTGKTLMAKAVATECSFNFISVKGPELLNMYVGQSEANVREVFQRARGAAPCIIFFDELDSLAPNRGRTGDSGGVMDR</sequence>
<gene>
    <name evidence="2" type="ORF">J437_LFUL004246</name>
</gene>
<dbReference type="SUPFAM" id="SSF52540">
    <property type="entry name" value="P-loop containing nucleoside triphosphate hydrolases"/>
    <property type="match status" value="2"/>
</dbReference>
<dbReference type="AlphaFoldDB" id="A0A8K0NUT9"/>
<dbReference type="SMART" id="SM00382">
    <property type="entry name" value="AAA"/>
    <property type="match status" value="1"/>
</dbReference>
<dbReference type="Pfam" id="PF00004">
    <property type="entry name" value="AAA"/>
    <property type="match status" value="2"/>
</dbReference>
<name>A0A8K0NUT9_LADFU</name>
<accession>A0A8K0NUT9</accession>
<dbReference type="OrthoDB" id="2187at2759"/>
<dbReference type="InterPro" id="IPR027417">
    <property type="entry name" value="P-loop_NTPase"/>
</dbReference>
<dbReference type="GO" id="GO:0016558">
    <property type="term" value="P:protein import into peroxisome matrix"/>
    <property type="evidence" value="ECO:0007669"/>
    <property type="project" value="TreeGrafter"/>
</dbReference>
<dbReference type="Gene3D" id="3.40.50.300">
    <property type="entry name" value="P-loop containing nucleotide triphosphate hydrolases"/>
    <property type="match status" value="2"/>
</dbReference>
<dbReference type="GO" id="GO:0005778">
    <property type="term" value="C:peroxisomal membrane"/>
    <property type="evidence" value="ECO:0007669"/>
    <property type="project" value="TreeGrafter"/>
</dbReference>
<protein>
    <recommendedName>
        <fullName evidence="1">AAA+ ATPase domain-containing protein</fullName>
    </recommendedName>
</protein>
<dbReference type="Gene3D" id="1.10.8.60">
    <property type="match status" value="1"/>
</dbReference>
<keyword evidence="3" id="KW-1185">Reference proteome</keyword>
<evidence type="ECO:0000313" key="3">
    <source>
        <dbReference type="Proteomes" id="UP000792457"/>
    </source>
</evidence>
<evidence type="ECO:0000313" key="2">
    <source>
        <dbReference type="EMBL" id="KAG8225425.1"/>
    </source>
</evidence>
<organism evidence="2 3">
    <name type="scientific">Ladona fulva</name>
    <name type="common">Scarce chaser dragonfly</name>
    <name type="synonym">Libellula fulva</name>
    <dbReference type="NCBI Taxonomy" id="123851"/>
    <lineage>
        <taxon>Eukaryota</taxon>
        <taxon>Metazoa</taxon>
        <taxon>Ecdysozoa</taxon>
        <taxon>Arthropoda</taxon>
        <taxon>Hexapoda</taxon>
        <taxon>Insecta</taxon>
        <taxon>Pterygota</taxon>
        <taxon>Palaeoptera</taxon>
        <taxon>Odonata</taxon>
        <taxon>Epiprocta</taxon>
        <taxon>Anisoptera</taxon>
        <taxon>Libelluloidea</taxon>
        <taxon>Libellulidae</taxon>
        <taxon>Ladona</taxon>
    </lineage>
</organism>
<proteinExistence type="predicted"/>
<reference evidence="2" key="1">
    <citation type="submission" date="2013-04" db="EMBL/GenBank/DDBJ databases">
        <authorList>
            <person name="Qu J."/>
            <person name="Murali S.C."/>
            <person name="Bandaranaike D."/>
            <person name="Bellair M."/>
            <person name="Blankenburg K."/>
            <person name="Chao H."/>
            <person name="Dinh H."/>
            <person name="Doddapaneni H."/>
            <person name="Downs B."/>
            <person name="Dugan-Rocha S."/>
            <person name="Elkadiri S."/>
            <person name="Gnanaolivu R.D."/>
            <person name="Hernandez B."/>
            <person name="Javaid M."/>
            <person name="Jayaseelan J.C."/>
            <person name="Lee S."/>
            <person name="Li M."/>
            <person name="Ming W."/>
            <person name="Munidasa M."/>
            <person name="Muniz J."/>
            <person name="Nguyen L."/>
            <person name="Ongeri F."/>
            <person name="Osuji N."/>
            <person name="Pu L.-L."/>
            <person name="Puazo M."/>
            <person name="Qu C."/>
            <person name="Quiroz J."/>
            <person name="Raj R."/>
            <person name="Weissenberger G."/>
            <person name="Xin Y."/>
            <person name="Zou X."/>
            <person name="Han Y."/>
            <person name="Richards S."/>
            <person name="Worley K."/>
            <person name="Muzny D."/>
            <person name="Gibbs R."/>
        </authorList>
    </citation>
    <scope>NUCLEOTIDE SEQUENCE</scope>
    <source>
        <strain evidence="2">Sampled in the wild</strain>
    </source>
</reference>
<dbReference type="GO" id="GO:0005524">
    <property type="term" value="F:ATP binding"/>
    <property type="evidence" value="ECO:0007669"/>
    <property type="project" value="InterPro"/>
</dbReference>
<dbReference type="EMBL" id="KZ308237">
    <property type="protein sequence ID" value="KAG8225425.1"/>
    <property type="molecule type" value="Genomic_DNA"/>
</dbReference>
<dbReference type="Proteomes" id="UP000792457">
    <property type="component" value="Unassembled WGS sequence"/>
</dbReference>
<dbReference type="InterPro" id="IPR050168">
    <property type="entry name" value="AAA_ATPase_domain"/>
</dbReference>
<evidence type="ECO:0000259" key="1">
    <source>
        <dbReference type="SMART" id="SM00382"/>
    </source>
</evidence>